<keyword evidence="3" id="KW-1185">Reference proteome</keyword>
<organism evidence="2 3">
    <name type="scientific">Polyporus arcularius HHB13444</name>
    <dbReference type="NCBI Taxonomy" id="1314778"/>
    <lineage>
        <taxon>Eukaryota</taxon>
        <taxon>Fungi</taxon>
        <taxon>Dikarya</taxon>
        <taxon>Basidiomycota</taxon>
        <taxon>Agaricomycotina</taxon>
        <taxon>Agaricomycetes</taxon>
        <taxon>Polyporales</taxon>
        <taxon>Polyporaceae</taxon>
        <taxon>Polyporus</taxon>
    </lineage>
</organism>
<dbReference type="InParanoid" id="A0A5C3P6Y8"/>
<dbReference type="EMBL" id="ML211297">
    <property type="protein sequence ID" value="TFK84729.1"/>
    <property type="molecule type" value="Genomic_DNA"/>
</dbReference>
<dbReference type="Proteomes" id="UP000308197">
    <property type="component" value="Unassembled WGS sequence"/>
</dbReference>
<evidence type="ECO:0000313" key="3">
    <source>
        <dbReference type="Proteomes" id="UP000308197"/>
    </source>
</evidence>
<evidence type="ECO:0000313" key="2">
    <source>
        <dbReference type="EMBL" id="TFK84729.1"/>
    </source>
</evidence>
<gene>
    <name evidence="2" type="ORF">K466DRAFT_214828</name>
</gene>
<reference evidence="2 3" key="1">
    <citation type="journal article" date="2019" name="Nat. Ecol. Evol.">
        <title>Megaphylogeny resolves global patterns of mushroom evolution.</title>
        <authorList>
            <person name="Varga T."/>
            <person name="Krizsan K."/>
            <person name="Foldi C."/>
            <person name="Dima B."/>
            <person name="Sanchez-Garcia M."/>
            <person name="Sanchez-Ramirez S."/>
            <person name="Szollosi G.J."/>
            <person name="Szarkandi J.G."/>
            <person name="Papp V."/>
            <person name="Albert L."/>
            <person name="Andreopoulos W."/>
            <person name="Angelini C."/>
            <person name="Antonin V."/>
            <person name="Barry K.W."/>
            <person name="Bougher N.L."/>
            <person name="Buchanan P."/>
            <person name="Buyck B."/>
            <person name="Bense V."/>
            <person name="Catcheside P."/>
            <person name="Chovatia M."/>
            <person name="Cooper J."/>
            <person name="Damon W."/>
            <person name="Desjardin D."/>
            <person name="Finy P."/>
            <person name="Geml J."/>
            <person name="Haridas S."/>
            <person name="Hughes K."/>
            <person name="Justo A."/>
            <person name="Karasinski D."/>
            <person name="Kautmanova I."/>
            <person name="Kiss B."/>
            <person name="Kocsube S."/>
            <person name="Kotiranta H."/>
            <person name="LaButti K.M."/>
            <person name="Lechner B.E."/>
            <person name="Liimatainen K."/>
            <person name="Lipzen A."/>
            <person name="Lukacs Z."/>
            <person name="Mihaltcheva S."/>
            <person name="Morgado L.N."/>
            <person name="Niskanen T."/>
            <person name="Noordeloos M.E."/>
            <person name="Ohm R.A."/>
            <person name="Ortiz-Santana B."/>
            <person name="Ovrebo C."/>
            <person name="Racz N."/>
            <person name="Riley R."/>
            <person name="Savchenko A."/>
            <person name="Shiryaev A."/>
            <person name="Soop K."/>
            <person name="Spirin V."/>
            <person name="Szebenyi C."/>
            <person name="Tomsovsky M."/>
            <person name="Tulloss R.E."/>
            <person name="Uehling J."/>
            <person name="Grigoriev I.V."/>
            <person name="Vagvolgyi C."/>
            <person name="Papp T."/>
            <person name="Martin F.M."/>
            <person name="Miettinen O."/>
            <person name="Hibbett D.S."/>
            <person name="Nagy L.G."/>
        </authorList>
    </citation>
    <scope>NUCLEOTIDE SEQUENCE [LARGE SCALE GENOMIC DNA]</scope>
    <source>
        <strain evidence="2 3">HHB13444</strain>
    </source>
</reference>
<proteinExistence type="predicted"/>
<feature type="region of interest" description="Disordered" evidence="1">
    <location>
        <begin position="163"/>
        <end position="185"/>
    </location>
</feature>
<accession>A0A5C3P6Y8</accession>
<name>A0A5C3P6Y8_9APHY</name>
<evidence type="ECO:0000256" key="1">
    <source>
        <dbReference type="SAM" id="MobiDB-lite"/>
    </source>
</evidence>
<protein>
    <submittedName>
        <fullName evidence="2">Uncharacterized protein</fullName>
    </submittedName>
</protein>
<dbReference type="AlphaFoldDB" id="A0A5C3P6Y8"/>
<feature type="compositionally biased region" description="Basic and acidic residues" evidence="1">
    <location>
        <begin position="170"/>
        <end position="185"/>
    </location>
</feature>
<sequence length="185" mass="20855">MTAHTARPSDLEALKTRPLVHPWVFARACVSQAEGGHAHRRRQLMPYVSPPHRGYPCLRTSPPLPSLRHSRPPFARDVRIYAPLGSLSPRNIFARLLPVEAHIDDHRPRTRARVHHLRILSYCVVGAGVLVVPTSSTAPPHCYLCMLSCSLFGLHMNERHERQSVSVSGRESDNHSREQSHKNVL</sequence>